<sequence>MKLRPYKPTEFDEVMQLLKDTNLYFEPCDQRDSVNAKSANDPESIVVAVIDDKIVGCAFIVHDPWANIIYHTAVDPKFQNDGIGNALLEYSEKLIIERGGIQVAMYVMSENVDVVNGLARKGYKSIPNVTCMYKELI</sequence>
<name>A0A0F9DI85_9ZZZZ</name>
<dbReference type="InterPro" id="IPR016181">
    <property type="entry name" value="Acyl_CoA_acyltransferase"/>
</dbReference>
<dbReference type="CDD" id="cd04301">
    <property type="entry name" value="NAT_SF"/>
    <property type="match status" value="1"/>
</dbReference>
<gene>
    <name evidence="2" type="ORF">LCGC14_2196250</name>
</gene>
<feature type="domain" description="N-acetyltransferase" evidence="1">
    <location>
        <begin position="1"/>
        <end position="137"/>
    </location>
</feature>
<evidence type="ECO:0000259" key="1">
    <source>
        <dbReference type="PROSITE" id="PS51186"/>
    </source>
</evidence>
<dbReference type="Pfam" id="PF00583">
    <property type="entry name" value="Acetyltransf_1"/>
    <property type="match status" value="1"/>
</dbReference>
<dbReference type="InterPro" id="IPR000182">
    <property type="entry name" value="GNAT_dom"/>
</dbReference>
<dbReference type="Gene3D" id="3.40.630.30">
    <property type="match status" value="1"/>
</dbReference>
<protein>
    <recommendedName>
        <fullName evidence="1">N-acetyltransferase domain-containing protein</fullName>
    </recommendedName>
</protein>
<organism evidence="2">
    <name type="scientific">marine sediment metagenome</name>
    <dbReference type="NCBI Taxonomy" id="412755"/>
    <lineage>
        <taxon>unclassified sequences</taxon>
        <taxon>metagenomes</taxon>
        <taxon>ecological metagenomes</taxon>
    </lineage>
</organism>
<proteinExistence type="predicted"/>
<dbReference type="SUPFAM" id="SSF55729">
    <property type="entry name" value="Acyl-CoA N-acyltransferases (Nat)"/>
    <property type="match status" value="1"/>
</dbReference>
<evidence type="ECO:0000313" key="2">
    <source>
        <dbReference type="EMBL" id="KKL61344.1"/>
    </source>
</evidence>
<dbReference type="EMBL" id="LAZR01028849">
    <property type="protein sequence ID" value="KKL61344.1"/>
    <property type="molecule type" value="Genomic_DNA"/>
</dbReference>
<dbReference type="PROSITE" id="PS51186">
    <property type="entry name" value="GNAT"/>
    <property type="match status" value="1"/>
</dbReference>
<accession>A0A0F9DI85</accession>
<dbReference type="GO" id="GO:0016747">
    <property type="term" value="F:acyltransferase activity, transferring groups other than amino-acyl groups"/>
    <property type="evidence" value="ECO:0007669"/>
    <property type="project" value="InterPro"/>
</dbReference>
<reference evidence="2" key="1">
    <citation type="journal article" date="2015" name="Nature">
        <title>Complex archaea that bridge the gap between prokaryotes and eukaryotes.</title>
        <authorList>
            <person name="Spang A."/>
            <person name="Saw J.H."/>
            <person name="Jorgensen S.L."/>
            <person name="Zaremba-Niedzwiedzka K."/>
            <person name="Martijn J."/>
            <person name="Lind A.E."/>
            <person name="van Eijk R."/>
            <person name="Schleper C."/>
            <person name="Guy L."/>
            <person name="Ettema T.J."/>
        </authorList>
    </citation>
    <scope>NUCLEOTIDE SEQUENCE</scope>
</reference>
<dbReference type="AlphaFoldDB" id="A0A0F9DI85"/>
<comment type="caution">
    <text evidence="2">The sequence shown here is derived from an EMBL/GenBank/DDBJ whole genome shotgun (WGS) entry which is preliminary data.</text>
</comment>